<reference evidence="2 3" key="1">
    <citation type="submission" date="2021-01" db="EMBL/GenBank/DDBJ databases">
        <title>Whole genome shotgun sequence of Planotetraspora phitsanulokensis NBRC 104273.</title>
        <authorList>
            <person name="Komaki H."/>
            <person name="Tamura T."/>
        </authorList>
    </citation>
    <scope>NUCLEOTIDE SEQUENCE [LARGE SCALE GENOMIC DNA]</scope>
    <source>
        <strain evidence="2 3">NBRC 104273</strain>
    </source>
</reference>
<dbReference type="EMBL" id="BOOP01000029">
    <property type="protein sequence ID" value="GII40965.1"/>
    <property type="molecule type" value="Genomic_DNA"/>
</dbReference>
<comment type="caution">
    <text evidence="2">The sequence shown here is derived from an EMBL/GenBank/DDBJ whole genome shotgun (WGS) entry which is preliminary data.</text>
</comment>
<keyword evidence="3" id="KW-1185">Reference proteome</keyword>
<organism evidence="2 3">
    <name type="scientific">Planotetraspora phitsanulokensis</name>
    <dbReference type="NCBI Taxonomy" id="575192"/>
    <lineage>
        <taxon>Bacteria</taxon>
        <taxon>Bacillati</taxon>
        <taxon>Actinomycetota</taxon>
        <taxon>Actinomycetes</taxon>
        <taxon>Streptosporangiales</taxon>
        <taxon>Streptosporangiaceae</taxon>
        <taxon>Planotetraspora</taxon>
    </lineage>
</organism>
<name>A0A8J3ULL1_9ACTN</name>
<sequence>MIRTAHFPQIVRVGPDQLGPGAVVGGAVESMSDGEEDTGSRKVRQRRRERQAVPRPFVVKFVLTEQEYADFRKAAERLGMAHGAYAAEAALAAARSAVEIHLRRSG</sequence>
<dbReference type="Proteomes" id="UP000622547">
    <property type="component" value="Unassembled WGS sequence"/>
</dbReference>
<dbReference type="AlphaFoldDB" id="A0A8J3ULL1"/>
<gene>
    <name evidence="2" type="ORF">Pph01_59680</name>
</gene>
<proteinExistence type="predicted"/>
<accession>A0A8J3ULL1</accession>
<protein>
    <submittedName>
        <fullName evidence="2">Uncharacterized protein</fullName>
    </submittedName>
</protein>
<evidence type="ECO:0000256" key="1">
    <source>
        <dbReference type="SAM" id="MobiDB-lite"/>
    </source>
</evidence>
<feature type="region of interest" description="Disordered" evidence="1">
    <location>
        <begin position="22"/>
        <end position="49"/>
    </location>
</feature>
<evidence type="ECO:0000313" key="2">
    <source>
        <dbReference type="EMBL" id="GII40965.1"/>
    </source>
</evidence>
<evidence type="ECO:0000313" key="3">
    <source>
        <dbReference type="Proteomes" id="UP000622547"/>
    </source>
</evidence>